<evidence type="ECO:0000256" key="2">
    <source>
        <dbReference type="SAM" id="Phobius"/>
    </source>
</evidence>
<keyword evidence="2" id="KW-0472">Membrane</keyword>
<comment type="caution">
    <text evidence="3">The sequence shown here is derived from an EMBL/GenBank/DDBJ whole genome shotgun (WGS) entry which is preliminary data.</text>
</comment>
<reference evidence="3" key="1">
    <citation type="submission" date="2020-11" db="EMBL/GenBank/DDBJ databases">
        <authorList>
            <consortium name="DOE Joint Genome Institute"/>
            <person name="Ahrendt S."/>
            <person name="Riley R."/>
            <person name="Andreopoulos W."/>
            <person name="LaButti K."/>
            <person name="Pangilinan J."/>
            <person name="Ruiz-duenas F.J."/>
            <person name="Barrasa J.M."/>
            <person name="Sanchez-Garcia M."/>
            <person name="Camarero S."/>
            <person name="Miyauchi S."/>
            <person name="Serrano A."/>
            <person name="Linde D."/>
            <person name="Babiker R."/>
            <person name="Drula E."/>
            <person name="Ayuso-Fernandez I."/>
            <person name="Pacheco R."/>
            <person name="Padilla G."/>
            <person name="Ferreira P."/>
            <person name="Barriuso J."/>
            <person name="Kellner H."/>
            <person name="Castanera R."/>
            <person name="Alfaro M."/>
            <person name="Ramirez L."/>
            <person name="Pisabarro A.G."/>
            <person name="Kuo A."/>
            <person name="Tritt A."/>
            <person name="Lipzen A."/>
            <person name="He G."/>
            <person name="Yan M."/>
            <person name="Ng V."/>
            <person name="Cullen D."/>
            <person name="Martin F."/>
            <person name="Rosso M.-N."/>
            <person name="Henrissat B."/>
            <person name="Hibbett D."/>
            <person name="Martinez A.T."/>
            <person name="Grigoriev I.V."/>
        </authorList>
    </citation>
    <scope>NUCLEOTIDE SEQUENCE</scope>
    <source>
        <strain evidence="3">AH 44721</strain>
    </source>
</reference>
<feature type="compositionally biased region" description="Low complexity" evidence="1">
    <location>
        <begin position="239"/>
        <end position="256"/>
    </location>
</feature>
<gene>
    <name evidence="3" type="ORF">CPB84DRAFT_859701</name>
</gene>
<dbReference type="AlphaFoldDB" id="A0A9P5TN82"/>
<evidence type="ECO:0000256" key="1">
    <source>
        <dbReference type="SAM" id="MobiDB-lite"/>
    </source>
</evidence>
<keyword evidence="2" id="KW-1133">Transmembrane helix</keyword>
<dbReference type="EMBL" id="JADNYJ010000036">
    <property type="protein sequence ID" value="KAF8902366.1"/>
    <property type="molecule type" value="Genomic_DNA"/>
</dbReference>
<organism evidence="3 4">
    <name type="scientific">Gymnopilus junonius</name>
    <name type="common">Spectacular rustgill mushroom</name>
    <name type="synonym">Gymnopilus spectabilis subsp. junonius</name>
    <dbReference type="NCBI Taxonomy" id="109634"/>
    <lineage>
        <taxon>Eukaryota</taxon>
        <taxon>Fungi</taxon>
        <taxon>Dikarya</taxon>
        <taxon>Basidiomycota</taxon>
        <taxon>Agaricomycotina</taxon>
        <taxon>Agaricomycetes</taxon>
        <taxon>Agaricomycetidae</taxon>
        <taxon>Agaricales</taxon>
        <taxon>Agaricineae</taxon>
        <taxon>Hymenogastraceae</taxon>
        <taxon>Gymnopilus</taxon>
    </lineage>
</organism>
<evidence type="ECO:0000313" key="3">
    <source>
        <dbReference type="EMBL" id="KAF8902366.1"/>
    </source>
</evidence>
<keyword evidence="4" id="KW-1185">Reference proteome</keyword>
<protein>
    <submittedName>
        <fullName evidence="3">Uncharacterized protein</fullName>
    </submittedName>
</protein>
<keyword evidence="2" id="KW-0812">Transmembrane</keyword>
<dbReference type="OrthoDB" id="10513415at2759"/>
<accession>A0A9P5TN82</accession>
<feature type="transmembrane region" description="Helical" evidence="2">
    <location>
        <begin position="98"/>
        <end position="119"/>
    </location>
</feature>
<sequence length="276" mass="29869">MSLLFSSSSSSGDPGYTSGLHIGGGSFARGFASHSVSESAPFETLRDRRPPRYSAALSILFATLNFMAFPVCSVVLLMTGNVILRDSGNHHFSNHDMATAATIGGLLLFVISLIVLYIVDNSLLFLFPPQKYIIVVEAPPPGDFVLFLIALFGAPLCGVLGIAPQLAMKSKFQPRDLLYAAEAGFIGAAGLVGGWYTLLFCLMLLFYRDAAGRIVAQLLHLYRFRLRIKRRPGGRSSEPETTQPAATTNTEEAPPAYSQRPSPNSKPMDLENPNPN</sequence>
<feature type="transmembrane region" description="Helical" evidence="2">
    <location>
        <begin position="177"/>
        <end position="198"/>
    </location>
</feature>
<dbReference type="Proteomes" id="UP000724874">
    <property type="component" value="Unassembled WGS sequence"/>
</dbReference>
<proteinExistence type="predicted"/>
<feature type="transmembrane region" description="Helical" evidence="2">
    <location>
        <begin position="144"/>
        <end position="165"/>
    </location>
</feature>
<evidence type="ECO:0000313" key="4">
    <source>
        <dbReference type="Proteomes" id="UP000724874"/>
    </source>
</evidence>
<feature type="region of interest" description="Disordered" evidence="1">
    <location>
        <begin position="232"/>
        <end position="276"/>
    </location>
</feature>
<feature type="transmembrane region" description="Helical" evidence="2">
    <location>
        <begin position="55"/>
        <end position="77"/>
    </location>
</feature>
<name>A0A9P5TN82_GYMJU</name>